<comment type="caution">
    <text evidence="1">The sequence shown here is derived from an EMBL/GenBank/DDBJ whole genome shotgun (WGS) entry which is preliminary data.</text>
</comment>
<dbReference type="EMBL" id="JARJCW010000032">
    <property type="protein sequence ID" value="KAJ7208888.1"/>
    <property type="molecule type" value="Genomic_DNA"/>
</dbReference>
<protein>
    <submittedName>
        <fullName evidence="1">Uncharacterized protein</fullName>
    </submittedName>
</protein>
<organism evidence="1 2">
    <name type="scientific">Mycena pura</name>
    <dbReference type="NCBI Taxonomy" id="153505"/>
    <lineage>
        <taxon>Eukaryota</taxon>
        <taxon>Fungi</taxon>
        <taxon>Dikarya</taxon>
        <taxon>Basidiomycota</taxon>
        <taxon>Agaricomycotina</taxon>
        <taxon>Agaricomycetes</taxon>
        <taxon>Agaricomycetidae</taxon>
        <taxon>Agaricales</taxon>
        <taxon>Marasmiineae</taxon>
        <taxon>Mycenaceae</taxon>
        <taxon>Mycena</taxon>
    </lineage>
</organism>
<name>A0AAD6VC89_9AGAR</name>
<evidence type="ECO:0000313" key="2">
    <source>
        <dbReference type="Proteomes" id="UP001219525"/>
    </source>
</evidence>
<dbReference type="Proteomes" id="UP001219525">
    <property type="component" value="Unassembled WGS sequence"/>
</dbReference>
<sequence>MGTDLRGRAIDTTGGYQATAIPYSVYRGGFCDCETHHHIFAEPPHSTTSFAVRPLCSAAQRVHGSHVRASDHGDLINPAAPVHRGDGAGLRSDMSGCKIAPAQVRSVCQITESVFVDSGVRLSRIDCSPRPAAASQKGCIASKEQLDQLLQNFSGPST</sequence>
<dbReference type="AlphaFoldDB" id="A0AAD6VC89"/>
<evidence type="ECO:0000313" key="1">
    <source>
        <dbReference type="EMBL" id="KAJ7208888.1"/>
    </source>
</evidence>
<reference evidence="1" key="1">
    <citation type="submission" date="2023-03" db="EMBL/GenBank/DDBJ databases">
        <title>Massive genome expansion in bonnet fungi (Mycena s.s.) driven by repeated elements and novel gene families across ecological guilds.</title>
        <authorList>
            <consortium name="Lawrence Berkeley National Laboratory"/>
            <person name="Harder C.B."/>
            <person name="Miyauchi S."/>
            <person name="Viragh M."/>
            <person name="Kuo A."/>
            <person name="Thoen E."/>
            <person name="Andreopoulos B."/>
            <person name="Lu D."/>
            <person name="Skrede I."/>
            <person name="Drula E."/>
            <person name="Henrissat B."/>
            <person name="Morin E."/>
            <person name="Kohler A."/>
            <person name="Barry K."/>
            <person name="LaButti K."/>
            <person name="Morin E."/>
            <person name="Salamov A."/>
            <person name="Lipzen A."/>
            <person name="Mereny Z."/>
            <person name="Hegedus B."/>
            <person name="Baldrian P."/>
            <person name="Stursova M."/>
            <person name="Weitz H."/>
            <person name="Taylor A."/>
            <person name="Grigoriev I.V."/>
            <person name="Nagy L.G."/>
            <person name="Martin F."/>
            <person name="Kauserud H."/>
        </authorList>
    </citation>
    <scope>NUCLEOTIDE SEQUENCE</scope>
    <source>
        <strain evidence="1">9144</strain>
    </source>
</reference>
<accession>A0AAD6VC89</accession>
<gene>
    <name evidence="1" type="ORF">GGX14DRAFT_395508</name>
</gene>
<keyword evidence="2" id="KW-1185">Reference proteome</keyword>
<proteinExistence type="predicted"/>